<evidence type="ECO:0000313" key="4">
    <source>
        <dbReference type="Proteomes" id="UP001500635"/>
    </source>
</evidence>
<dbReference type="InterPro" id="IPR001753">
    <property type="entry name" value="Enoyl-CoA_hydra/iso"/>
</dbReference>
<dbReference type="EMBL" id="BAABFR010000016">
    <property type="protein sequence ID" value="GAA4388695.1"/>
    <property type="molecule type" value="Genomic_DNA"/>
</dbReference>
<dbReference type="SUPFAM" id="SSF52096">
    <property type="entry name" value="ClpP/crotonase"/>
    <property type="match status" value="1"/>
</dbReference>
<proteinExistence type="inferred from homology"/>
<dbReference type="Gene3D" id="1.10.12.10">
    <property type="entry name" value="Lyase 2-enoyl-coa Hydratase, Chain A, domain 2"/>
    <property type="match status" value="1"/>
</dbReference>
<sequence length="282" mass="30131">MGDTTRPSDEPAPDAGTVTGAGLPALDTVTLERDGHVLLIGLDRPAKRNAFDRQMLADLSRAYALLEDDENLWCGVLFGHGDHFTGGLDLVDVGPAIASGASPFPADGRDPWRLDGRWTTPVVAAVQGWVMTLGIELLLAADVRVAAVGTRFSQLEVRRGIYPFGGATLRFPRETGWGNAMRWMLTGDEFDAAEAHRIGLIQEVTDASPVLRAREIAHTIADLAAPLGVRAVLESAHRARVDGDEAAAERLAPEVARLFGTADGAEGMRSFVERRPAAFTGS</sequence>
<protein>
    <submittedName>
        <fullName evidence="3">Crotonase/enoyl-CoA hydratase family protein</fullName>
    </submittedName>
</protein>
<reference evidence="4" key="1">
    <citation type="journal article" date="2019" name="Int. J. Syst. Evol. Microbiol.">
        <title>The Global Catalogue of Microorganisms (GCM) 10K type strain sequencing project: providing services to taxonomists for standard genome sequencing and annotation.</title>
        <authorList>
            <consortium name="The Broad Institute Genomics Platform"/>
            <consortium name="The Broad Institute Genome Sequencing Center for Infectious Disease"/>
            <person name="Wu L."/>
            <person name="Ma J."/>
        </authorList>
    </citation>
    <scope>NUCLEOTIDE SEQUENCE [LARGE SCALE GENOMIC DNA]</scope>
    <source>
        <strain evidence="4">JCM 17688</strain>
    </source>
</reference>
<dbReference type="PANTHER" id="PTHR43802:SF1">
    <property type="entry name" value="IP11341P-RELATED"/>
    <property type="match status" value="1"/>
</dbReference>
<keyword evidence="4" id="KW-1185">Reference proteome</keyword>
<dbReference type="RefSeq" id="WP_344993031.1">
    <property type="nucleotide sequence ID" value="NZ_BAABFR010000016.1"/>
</dbReference>
<comment type="caution">
    <text evidence="3">The sequence shown here is derived from an EMBL/GenBank/DDBJ whole genome shotgun (WGS) entry which is preliminary data.</text>
</comment>
<dbReference type="Gene3D" id="3.90.226.10">
    <property type="entry name" value="2-enoyl-CoA Hydratase, Chain A, domain 1"/>
    <property type="match status" value="1"/>
</dbReference>
<name>A0ABP8JCS7_9ACTN</name>
<evidence type="ECO:0000313" key="3">
    <source>
        <dbReference type="EMBL" id="GAA4388695.1"/>
    </source>
</evidence>
<dbReference type="NCBIfam" id="NF005126">
    <property type="entry name" value="PRK06563.1"/>
    <property type="match status" value="1"/>
</dbReference>
<comment type="similarity">
    <text evidence="1">Belongs to the enoyl-CoA hydratase/isomerase family.</text>
</comment>
<evidence type="ECO:0000256" key="2">
    <source>
        <dbReference type="SAM" id="MobiDB-lite"/>
    </source>
</evidence>
<accession>A0ABP8JCS7</accession>
<evidence type="ECO:0000256" key="1">
    <source>
        <dbReference type="ARBA" id="ARBA00005254"/>
    </source>
</evidence>
<dbReference type="InterPro" id="IPR014748">
    <property type="entry name" value="Enoyl-CoA_hydra_C"/>
</dbReference>
<gene>
    <name evidence="3" type="ORF">GCM10023147_14510</name>
</gene>
<dbReference type="Proteomes" id="UP001500635">
    <property type="component" value="Unassembled WGS sequence"/>
</dbReference>
<dbReference type="Pfam" id="PF00378">
    <property type="entry name" value="ECH_1"/>
    <property type="match status" value="1"/>
</dbReference>
<dbReference type="InterPro" id="IPR029045">
    <property type="entry name" value="ClpP/crotonase-like_dom_sf"/>
</dbReference>
<organism evidence="3 4">
    <name type="scientific">Tsukamurella soli</name>
    <dbReference type="NCBI Taxonomy" id="644556"/>
    <lineage>
        <taxon>Bacteria</taxon>
        <taxon>Bacillati</taxon>
        <taxon>Actinomycetota</taxon>
        <taxon>Actinomycetes</taxon>
        <taxon>Mycobacteriales</taxon>
        <taxon>Tsukamurellaceae</taxon>
        <taxon>Tsukamurella</taxon>
    </lineage>
</organism>
<dbReference type="CDD" id="cd06558">
    <property type="entry name" value="crotonase-like"/>
    <property type="match status" value="1"/>
</dbReference>
<dbReference type="PANTHER" id="PTHR43802">
    <property type="entry name" value="ENOYL-COA HYDRATASE"/>
    <property type="match status" value="1"/>
</dbReference>
<feature type="region of interest" description="Disordered" evidence="2">
    <location>
        <begin position="1"/>
        <end position="21"/>
    </location>
</feature>